<reference evidence="2" key="1">
    <citation type="submission" date="2018-06" db="EMBL/GenBank/DDBJ databases">
        <authorList>
            <person name="Zhirakovskaya E."/>
        </authorList>
    </citation>
    <scope>NUCLEOTIDE SEQUENCE</scope>
</reference>
<dbReference type="SUPFAM" id="SSF55909">
    <property type="entry name" value="Pentein"/>
    <property type="match status" value="1"/>
</dbReference>
<dbReference type="GO" id="GO:0047632">
    <property type="term" value="F:agmatine deiminase activity"/>
    <property type="evidence" value="ECO:0007669"/>
    <property type="project" value="UniProtKB-EC"/>
</dbReference>
<proteinExistence type="predicted"/>
<evidence type="ECO:0000256" key="1">
    <source>
        <dbReference type="ARBA" id="ARBA00022801"/>
    </source>
</evidence>
<dbReference type="Gene3D" id="3.75.10.10">
    <property type="entry name" value="L-arginine/glycine Amidinotransferase, Chain A"/>
    <property type="match status" value="1"/>
</dbReference>
<sequence>MSSARSVTRAAPKTDQGRLKTMRWPAEWEPHGAVWIGFPGDPAQWPVGLEDAQLEVAAFANAVCDNGDGETVFLVCRDQYDADIARRLVHHRTEIIVEPFGDIWLRDTGPIVTVTNGSLHANNFRFNGWGGKYEMPGDQEIGVRLAAQIKIPHIDHEWILEGGAIDTDGAGRCITTAQCVLHSNRNQGMTRYQIEHELRETLGITEICWLIEGLKGDHTDGHIDNLARFIGGDTVVIPVADTSDDPNEEVFEDAAQRAAEAGLNVVRLPSVGRFEIDSTVVPASYMNFYIGNNIVVVPQYEASNDAKAVAEIARLLPDRKVVGLSSKALLRGGGSFHCISQQIPRV</sequence>
<keyword evidence="1 2" id="KW-0378">Hydrolase</keyword>
<dbReference type="GO" id="GO:0009446">
    <property type="term" value="P:putrescine biosynthetic process"/>
    <property type="evidence" value="ECO:0007669"/>
    <property type="project" value="InterPro"/>
</dbReference>
<dbReference type="PANTHER" id="PTHR31377">
    <property type="entry name" value="AGMATINE DEIMINASE-RELATED"/>
    <property type="match status" value="1"/>
</dbReference>
<accession>A0A3B0RZG5</accession>
<dbReference type="InterPro" id="IPR007466">
    <property type="entry name" value="Peptidyl-Arg-deiminase_porph"/>
</dbReference>
<name>A0A3B0RZG5_9ZZZZ</name>
<protein>
    <submittedName>
        <fullName evidence="2">Agmatine deiminase</fullName>
        <ecNumber evidence="2">3.5.3.12</ecNumber>
    </submittedName>
</protein>
<dbReference type="AlphaFoldDB" id="A0A3B0RZG5"/>
<dbReference type="EMBL" id="UOEF01000082">
    <property type="protein sequence ID" value="VAV89713.1"/>
    <property type="molecule type" value="Genomic_DNA"/>
</dbReference>
<gene>
    <name evidence="2" type="ORF">MNBD_ALPHA04-1452</name>
</gene>
<dbReference type="PANTHER" id="PTHR31377:SF0">
    <property type="entry name" value="AGMATINE DEIMINASE-RELATED"/>
    <property type="match status" value="1"/>
</dbReference>
<organism evidence="2">
    <name type="scientific">hydrothermal vent metagenome</name>
    <dbReference type="NCBI Taxonomy" id="652676"/>
    <lineage>
        <taxon>unclassified sequences</taxon>
        <taxon>metagenomes</taxon>
        <taxon>ecological metagenomes</taxon>
    </lineage>
</organism>
<evidence type="ECO:0000313" key="2">
    <source>
        <dbReference type="EMBL" id="VAV89713.1"/>
    </source>
</evidence>
<dbReference type="EC" id="3.5.3.12" evidence="2"/>
<dbReference type="Pfam" id="PF04371">
    <property type="entry name" value="PAD_porph"/>
    <property type="match status" value="1"/>
</dbReference>
<dbReference type="GO" id="GO:0004668">
    <property type="term" value="F:protein-arginine deiminase activity"/>
    <property type="evidence" value="ECO:0007669"/>
    <property type="project" value="InterPro"/>
</dbReference>